<name>A0A6H1ZF80_9ZZZZ</name>
<sequence length="132" mass="14546">MPEALYTNIVLSSGPCPVCAEASGKEMTLKEWAASRYGTPGSKKRYCCIRGNNCHCILAPVAALAQFPAIGEKVMLRGDFDTDIPAIIEIMPGETMLEMLLKKYEAKVGKIPTQVWYMSIKEAIEFLTKALK</sequence>
<dbReference type="EMBL" id="MT144611">
    <property type="protein sequence ID" value="QJH95020.1"/>
    <property type="molecule type" value="Genomic_DNA"/>
</dbReference>
<accession>A0A6H1ZF80</accession>
<evidence type="ECO:0000313" key="1">
    <source>
        <dbReference type="EMBL" id="QJA46119.1"/>
    </source>
</evidence>
<gene>
    <name evidence="1" type="ORF">TM448A00317_0021</name>
    <name evidence="2" type="ORF">TM448B00343_0026</name>
</gene>
<dbReference type="EMBL" id="MT144003">
    <property type="protein sequence ID" value="QJA46119.1"/>
    <property type="molecule type" value="Genomic_DNA"/>
</dbReference>
<dbReference type="AlphaFoldDB" id="A0A6H1ZF80"/>
<reference evidence="1" key="1">
    <citation type="submission" date="2020-03" db="EMBL/GenBank/DDBJ databases">
        <title>The deep terrestrial virosphere.</title>
        <authorList>
            <person name="Holmfeldt K."/>
            <person name="Nilsson E."/>
            <person name="Simone D."/>
            <person name="Lopez-Fernandez M."/>
            <person name="Wu X."/>
            <person name="de Brujin I."/>
            <person name="Lundin D."/>
            <person name="Andersson A."/>
            <person name="Bertilsson S."/>
            <person name="Dopson M."/>
        </authorList>
    </citation>
    <scope>NUCLEOTIDE SEQUENCE</scope>
    <source>
        <strain evidence="1">TM448A00317</strain>
        <strain evidence="2">TM448B00343</strain>
    </source>
</reference>
<evidence type="ECO:0000313" key="2">
    <source>
        <dbReference type="EMBL" id="QJH95020.1"/>
    </source>
</evidence>
<protein>
    <submittedName>
        <fullName evidence="1">Uncharacterized protein</fullName>
    </submittedName>
</protein>
<organism evidence="1">
    <name type="scientific">viral metagenome</name>
    <dbReference type="NCBI Taxonomy" id="1070528"/>
    <lineage>
        <taxon>unclassified sequences</taxon>
        <taxon>metagenomes</taxon>
        <taxon>organismal metagenomes</taxon>
    </lineage>
</organism>
<proteinExistence type="predicted"/>